<name>A0A815V3Z1_9BILA</name>
<dbReference type="EMBL" id="CAJNOU010007751">
    <property type="protein sequence ID" value="CAF1529573.1"/>
    <property type="molecule type" value="Genomic_DNA"/>
</dbReference>
<gene>
    <name evidence="1" type="ORF">SEV965_LOCUS37448</name>
</gene>
<dbReference type="Proteomes" id="UP000663889">
    <property type="component" value="Unassembled WGS sequence"/>
</dbReference>
<evidence type="ECO:0000313" key="2">
    <source>
        <dbReference type="Proteomes" id="UP000663889"/>
    </source>
</evidence>
<comment type="caution">
    <text evidence="1">The sequence shown here is derived from an EMBL/GenBank/DDBJ whole genome shotgun (WGS) entry which is preliminary data.</text>
</comment>
<dbReference type="AlphaFoldDB" id="A0A815V3Z1"/>
<sequence>PGLTYIRRKMTPILADSVIFEILEPYQTTFNNEPFLARDI</sequence>
<protein>
    <submittedName>
        <fullName evidence="1">Uncharacterized protein</fullName>
    </submittedName>
</protein>
<accession>A0A815V3Z1</accession>
<feature type="non-terminal residue" evidence="1">
    <location>
        <position position="1"/>
    </location>
</feature>
<evidence type="ECO:0000313" key="1">
    <source>
        <dbReference type="EMBL" id="CAF1529573.1"/>
    </source>
</evidence>
<reference evidence="1" key="1">
    <citation type="submission" date="2021-02" db="EMBL/GenBank/DDBJ databases">
        <authorList>
            <person name="Nowell W R."/>
        </authorList>
    </citation>
    <scope>NUCLEOTIDE SEQUENCE</scope>
</reference>
<organism evidence="1 2">
    <name type="scientific">Rotaria sordida</name>
    <dbReference type="NCBI Taxonomy" id="392033"/>
    <lineage>
        <taxon>Eukaryota</taxon>
        <taxon>Metazoa</taxon>
        <taxon>Spiralia</taxon>
        <taxon>Gnathifera</taxon>
        <taxon>Rotifera</taxon>
        <taxon>Eurotatoria</taxon>
        <taxon>Bdelloidea</taxon>
        <taxon>Philodinida</taxon>
        <taxon>Philodinidae</taxon>
        <taxon>Rotaria</taxon>
    </lineage>
</organism>
<proteinExistence type="predicted"/>